<protein>
    <submittedName>
        <fullName evidence="2">Uncharacterized protein</fullName>
    </submittedName>
</protein>
<dbReference type="EMBL" id="BAEM01000016">
    <property type="protein sequence ID" value="GAC09048.1"/>
    <property type="molecule type" value="Genomic_DNA"/>
</dbReference>
<feature type="transmembrane region" description="Helical" evidence="1">
    <location>
        <begin position="14"/>
        <end position="33"/>
    </location>
</feature>
<evidence type="ECO:0000313" key="2">
    <source>
        <dbReference type="EMBL" id="GAC09048.1"/>
    </source>
</evidence>
<reference evidence="2 3" key="1">
    <citation type="journal article" date="2017" name="Antonie Van Leeuwenhoek">
        <title>Rhizobium rhizosphaerae sp. nov., a novel species isolated from rice rhizosphere.</title>
        <authorList>
            <person name="Zhao J.J."/>
            <person name="Zhang J."/>
            <person name="Zhang R.J."/>
            <person name="Zhang C.W."/>
            <person name="Yin H.Q."/>
            <person name="Zhang X.X."/>
        </authorList>
    </citation>
    <scope>NUCLEOTIDE SEQUENCE [LARGE SCALE GENOMIC DNA]</scope>
    <source>
        <strain evidence="2 3">S18K6</strain>
    </source>
</reference>
<evidence type="ECO:0000256" key="1">
    <source>
        <dbReference type="SAM" id="Phobius"/>
    </source>
</evidence>
<keyword evidence="1" id="KW-0472">Membrane</keyword>
<keyword evidence="1" id="KW-1133">Transmembrane helix</keyword>
<dbReference type="AlphaFoldDB" id="A0AAV3UVW9"/>
<evidence type="ECO:0000313" key="3">
    <source>
        <dbReference type="Proteomes" id="UP000006320"/>
    </source>
</evidence>
<proteinExistence type="predicted"/>
<gene>
    <name evidence="2" type="ORF">GCHA_1086</name>
</gene>
<comment type="caution">
    <text evidence="2">The sequence shown here is derived from an EMBL/GenBank/DDBJ whole genome shotgun (WGS) entry which is preliminary data.</text>
</comment>
<dbReference type="Proteomes" id="UP000006320">
    <property type="component" value="Unassembled WGS sequence"/>
</dbReference>
<name>A0AAV3UVW9_9ALTE</name>
<organism evidence="2 3">
    <name type="scientific">Paraglaciecola chathamensis S18K6</name>
    <dbReference type="NCBI Taxonomy" id="1127672"/>
    <lineage>
        <taxon>Bacteria</taxon>
        <taxon>Pseudomonadati</taxon>
        <taxon>Pseudomonadota</taxon>
        <taxon>Gammaproteobacteria</taxon>
        <taxon>Alteromonadales</taxon>
        <taxon>Alteromonadaceae</taxon>
        <taxon>Paraglaciecola</taxon>
    </lineage>
</organism>
<keyword evidence="1" id="KW-0812">Transmembrane</keyword>
<accession>A0AAV3UVW9</accession>
<sequence length="47" mass="5311">MTNNKVQLSGPKKGYFLAYLLLFIIDYTVQFISSTKFVAGALTFTLF</sequence>